<dbReference type="InterPro" id="IPR036638">
    <property type="entry name" value="HLH_DNA-bd_sf"/>
</dbReference>
<name>A0A544TNY8_9BACI</name>
<dbReference type="EMBL" id="VDGI01000016">
    <property type="protein sequence ID" value="TQR19171.1"/>
    <property type="molecule type" value="Genomic_DNA"/>
</dbReference>
<evidence type="ECO:0000313" key="2">
    <source>
        <dbReference type="Proteomes" id="UP000316626"/>
    </source>
</evidence>
<dbReference type="Gene3D" id="4.10.280.10">
    <property type="entry name" value="Helix-loop-helix DNA-binding domain"/>
    <property type="match status" value="1"/>
</dbReference>
<dbReference type="InterPro" id="IPR018540">
    <property type="entry name" value="Spo0E-like"/>
</dbReference>
<dbReference type="OrthoDB" id="2973153at2"/>
<keyword evidence="2" id="KW-1185">Reference proteome</keyword>
<dbReference type="GO" id="GO:0043937">
    <property type="term" value="P:regulation of sporulation"/>
    <property type="evidence" value="ECO:0007669"/>
    <property type="project" value="InterPro"/>
</dbReference>
<dbReference type="RefSeq" id="WP_142643282.1">
    <property type="nucleotide sequence ID" value="NZ_VDGI01000016.1"/>
</dbReference>
<reference evidence="1 2" key="1">
    <citation type="submission" date="2019-06" db="EMBL/GenBank/DDBJ databases">
        <title>Psychrobacillus vulpis sp. nov., a new species isolated from feces of a red fox that inhabits in The Tablas de Daimiel Natural Park, Albacete, Spain.</title>
        <authorList>
            <person name="Rodriguez M."/>
            <person name="Reina J.C."/>
            <person name="Bejar V."/>
            <person name="Llamas I."/>
        </authorList>
    </citation>
    <scope>NUCLEOTIDE SEQUENCE [LARGE SCALE GENOMIC DNA]</scope>
    <source>
        <strain evidence="1 2">Z8</strain>
    </source>
</reference>
<dbReference type="GO" id="GO:0046983">
    <property type="term" value="F:protein dimerization activity"/>
    <property type="evidence" value="ECO:0007669"/>
    <property type="project" value="InterPro"/>
</dbReference>
<evidence type="ECO:0000313" key="1">
    <source>
        <dbReference type="EMBL" id="TQR19171.1"/>
    </source>
</evidence>
<comment type="caution">
    <text evidence="1">The sequence shown here is derived from an EMBL/GenBank/DDBJ whole genome shotgun (WGS) entry which is preliminary data.</text>
</comment>
<dbReference type="Proteomes" id="UP000316626">
    <property type="component" value="Unassembled WGS sequence"/>
</dbReference>
<dbReference type="SUPFAM" id="SSF140500">
    <property type="entry name" value="BAS1536-like"/>
    <property type="match status" value="1"/>
</dbReference>
<protein>
    <submittedName>
        <fullName evidence="1">Aspartyl-phosphate phosphatase Spo0E family protein</fullName>
    </submittedName>
</protein>
<proteinExistence type="predicted"/>
<dbReference type="Pfam" id="PF09388">
    <property type="entry name" value="SpoOE-like"/>
    <property type="match status" value="1"/>
</dbReference>
<sequence length="54" mass="6261">MKSLLNEKALLVRIGIKRKVMYRKAKNLGYTHPLVVSCSQELDVLLNRYLEKVS</sequence>
<dbReference type="InterPro" id="IPR037208">
    <property type="entry name" value="Spo0E-like_sf"/>
</dbReference>
<dbReference type="AlphaFoldDB" id="A0A544TNY8"/>
<accession>A0A544TNY8</accession>
<gene>
    <name evidence="1" type="ORF">FG384_14290</name>
</gene>
<organism evidence="1 2">
    <name type="scientific">Psychrobacillus vulpis</name>
    <dbReference type="NCBI Taxonomy" id="2325572"/>
    <lineage>
        <taxon>Bacteria</taxon>
        <taxon>Bacillati</taxon>
        <taxon>Bacillota</taxon>
        <taxon>Bacilli</taxon>
        <taxon>Bacillales</taxon>
        <taxon>Bacillaceae</taxon>
        <taxon>Psychrobacillus</taxon>
    </lineage>
</organism>